<evidence type="ECO:0000313" key="1">
    <source>
        <dbReference type="EMBL" id="SHK89246.1"/>
    </source>
</evidence>
<dbReference type="EMBL" id="FQZU01000037">
    <property type="protein sequence ID" value="SHK89246.1"/>
    <property type="molecule type" value="Genomic_DNA"/>
</dbReference>
<accession>A0A1M6W6W9</accession>
<reference evidence="2" key="1">
    <citation type="submission" date="2016-11" db="EMBL/GenBank/DDBJ databases">
        <authorList>
            <person name="Varghese N."/>
            <person name="Submissions S."/>
        </authorList>
    </citation>
    <scope>NUCLEOTIDE SEQUENCE [LARGE SCALE GENOMIC DNA]</scope>
    <source>
        <strain evidence="2">DSM 16219</strain>
    </source>
</reference>
<dbReference type="RefSeq" id="WP_073478281.1">
    <property type="nucleotide sequence ID" value="NZ_FQZU01000037.1"/>
</dbReference>
<organism evidence="1 2">
    <name type="scientific">Desulfatibacillum alkenivorans DSM 16219</name>
    <dbReference type="NCBI Taxonomy" id="1121393"/>
    <lineage>
        <taxon>Bacteria</taxon>
        <taxon>Pseudomonadati</taxon>
        <taxon>Thermodesulfobacteriota</taxon>
        <taxon>Desulfobacteria</taxon>
        <taxon>Desulfobacterales</taxon>
        <taxon>Desulfatibacillaceae</taxon>
        <taxon>Desulfatibacillum</taxon>
    </lineage>
</organism>
<proteinExistence type="predicted"/>
<keyword evidence="2" id="KW-1185">Reference proteome</keyword>
<dbReference type="AlphaFoldDB" id="A0A1M6W6W9"/>
<name>A0A1M6W6W9_9BACT</name>
<evidence type="ECO:0000313" key="2">
    <source>
        <dbReference type="Proteomes" id="UP000183994"/>
    </source>
</evidence>
<dbReference type="Proteomes" id="UP000183994">
    <property type="component" value="Unassembled WGS sequence"/>
</dbReference>
<protein>
    <submittedName>
        <fullName evidence="1">Uncharacterized protein</fullName>
    </submittedName>
</protein>
<gene>
    <name evidence="1" type="ORF">SAMN02745216_04260</name>
</gene>
<dbReference type="STRING" id="1121393.SAMN02745216_04260"/>
<sequence length="277" mass="32728">MNRAKKKELKKRGYAKLFSNPKVNYMADLRLALNCYPDADVDATYKYIYESLLKVCHESAMNFGRHRAIISKYDTTGFRIDMLHQFFASTDSNFAKAVNMVKMMKMQMVVQIMQGDFDRQLTEDELEKQFRISNILNSMPDSPEKRFFTHFIRDILRGKYYVCLNEIPWLMARTLSVGFRSYYRDQLKNLINRKRKEGRCAYDVRVGTFRMRKKKPERTNGPVVARIGRGVLKVWAKNRSAAFLARPIERFLQKMKEKFGPTRLVRFDLQPLNFSYG</sequence>